<dbReference type="SMART" id="SM00568">
    <property type="entry name" value="GRAM"/>
    <property type="match status" value="1"/>
</dbReference>
<name>A0A4U8UXT5_STECR</name>
<evidence type="ECO:0000259" key="1">
    <source>
        <dbReference type="SMART" id="SM00568"/>
    </source>
</evidence>
<feature type="domain" description="GRAM" evidence="1">
    <location>
        <begin position="143"/>
        <end position="210"/>
    </location>
</feature>
<keyword evidence="3" id="KW-1185">Reference proteome</keyword>
<dbReference type="AlphaFoldDB" id="A0A4U8UXT5"/>
<dbReference type="PANTHER" id="PTHR47666">
    <property type="entry name" value="PROTEIN VASCULAR ASSOCIATED DEATH 1, CHLOROPLASTIC"/>
    <property type="match status" value="1"/>
</dbReference>
<accession>A0A4U8UXT5</accession>
<dbReference type="InterPro" id="IPR011993">
    <property type="entry name" value="PH-like_dom_sf"/>
</dbReference>
<dbReference type="FunFam" id="2.30.29.30:FF:000013">
    <property type="entry name" value="Putative TBC1 domain family member 8B"/>
    <property type="match status" value="1"/>
</dbReference>
<organism evidence="2 3">
    <name type="scientific">Steinernema carpocapsae</name>
    <name type="common">Entomopathogenic nematode</name>
    <dbReference type="NCBI Taxonomy" id="34508"/>
    <lineage>
        <taxon>Eukaryota</taxon>
        <taxon>Metazoa</taxon>
        <taxon>Ecdysozoa</taxon>
        <taxon>Nematoda</taxon>
        <taxon>Chromadorea</taxon>
        <taxon>Rhabditida</taxon>
        <taxon>Tylenchina</taxon>
        <taxon>Panagrolaimomorpha</taxon>
        <taxon>Strongyloidoidea</taxon>
        <taxon>Steinernematidae</taxon>
        <taxon>Steinernema</taxon>
    </lineage>
</organism>
<sequence length="343" mass="40099">MVWVKPQDVIVQSFWVNERANPYFVLQRRKGHGTSGLGSLFVATIDSMFDTRPAPFRILYQVENEHTQVSKIVAVGVIREEIQENWEWLERNVLPTLDSFENELDVRAFVITKIEGLCSLEDAKCGIAPGDEAETISNRAVLTKFHELFRLSTEEKLVNFYKCSLMKGRIPHQGQMYLSVNYLCFNSFIMGNQTTIKFKWTDIIKLEKNTHFFISQSMTVVTRSESYNFAVFVNFDETYQMASQLANMAMKQLMEEKGFSEDMNLRQKYLSESDERRSKKNSITFVKRDLDARQRSECYSHIMLCYLLSLMLKVDRPVEVELVHIENRRSPPRYPLQSRNRTT</sequence>
<reference evidence="2 3" key="2">
    <citation type="journal article" date="2019" name="G3 (Bethesda)">
        <title>Hybrid Assembly of the Genome of the Entomopathogenic Nematode Steinernema carpocapsae Identifies the X-Chromosome.</title>
        <authorList>
            <person name="Serra L."/>
            <person name="Macchietto M."/>
            <person name="Macias-Munoz A."/>
            <person name="McGill C.J."/>
            <person name="Rodriguez I.M."/>
            <person name="Rodriguez B."/>
            <person name="Murad R."/>
            <person name="Mortazavi A."/>
        </authorList>
    </citation>
    <scope>NUCLEOTIDE SEQUENCE [LARGE SCALE GENOMIC DNA]</scope>
    <source>
        <strain evidence="2 3">ALL</strain>
    </source>
</reference>
<evidence type="ECO:0000313" key="3">
    <source>
        <dbReference type="Proteomes" id="UP000298663"/>
    </source>
</evidence>
<dbReference type="Proteomes" id="UP000298663">
    <property type="component" value="Unassembled WGS sequence"/>
</dbReference>
<dbReference type="EMBL" id="AZBU02000001">
    <property type="protein sequence ID" value="TMS38271.1"/>
    <property type="molecule type" value="Genomic_DNA"/>
</dbReference>
<dbReference type="Pfam" id="PF02893">
    <property type="entry name" value="GRAM"/>
    <property type="match status" value="1"/>
</dbReference>
<dbReference type="OrthoDB" id="17687at2759"/>
<evidence type="ECO:0000313" key="2">
    <source>
        <dbReference type="EMBL" id="TMS38271.1"/>
    </source>
</evidence>
<proteinExistence type="predicted"/>
<protein>
    <recommendedName>
        <fullName evidence="1">GRAM domain-containing protein</fullName>
    </recommendedName>
</protein>
<dbReference type="PANTHER" id="PTHR47666:SF1">
    <property type="entry name" value="PROTEIN VASCULAR ASSOCIATED DEATH 1, CHLOROPLASTIC"/>
    <property type="match status" value="1"/>
</dbReference>
<gene>
    <name evidence="2" type="ORF">L596_005035</name>
</gene>
<dbReference type="InterPro" id="IPR004182">
    <property type="entry name" value="GRAM"/>
</dbReference>
<reference evidence="2 3" key="1">
    <citation type="journal article" date="2015" name="Genome Biol.">
        <title>Comparative genomics of Steinernema reveals deeply conserved gene regulatory networks.</title>
        <authorList>
            <person name="Dillman A.R."/>
            <person name="Macchietto M."/>
            <person name="Porter C.F."/>
            <person name="Rogers A."/>
            <person name="Williams B."/>
            <person name="Antoshechkin I."/>
            <person name="Lee M.M."/>
            <person name="Goodwin Z."/>
            <person name="Lu X."/>
            <person name="Lewis E.E."/>
            <person name="Goodrich-Blair H."/>
            <person name="Stock S.P."/>
            <person name="Adams B.J."/>
            <person name="Sternberg P.W."/>
            <person name="Mortazavi A."/>
        </authorList>
    </citation>
    <scope>NUCLEOTIDE SEQUENCE [LARGE SCALE GENOMIC DNA]</scope>
    <source>
        <strain evidence="2 3">ALL</strain>
    </source>
</reference>
<dbReference type="STRING" id="34508.A0A4U8UXT5"/>
<comment type="caution">
    <text evidence="2">The sequence shown here is derived from an EMBL/GenBank/DDBJ whole genome shotgun (WGS) entry which is preliminary data.</text>
</comment>
<dbReference type="Gene3D" id="2.30.29.30">
    <property type="entry name" value="Pleckstrin-homology domain (PH domain)/Phosphotyrosine-binding domain (PTB)"/>
    <property type="match status" value="1"/>
</dbReference>